<dbReference type="AlphaFoldDB" id="A0A0R1KTL0"/>
<accession>A0A0R1KTL0</accession>
<protein>
    <submittedName>
        <fullName evidence="1">Uncharacterized protein</fullName>
    </submittedName>
</protein>
<name>A0A0R1KTL0_9LACO</name>
<comment type="caution">
    <text evidence="1">The sequence shown here is derived from an EMBL/GenBank/DDBJ whole genome shotgun (WGS) entry which is preliminary data.</text>
</comment>
<organism evidence="1 2">
    <name type="scientific">Lentilactobacillus sunkii DSM 19904</name>
    <dbReference type="NCBI Taxonomy" id="1423808"/>
    <lineage>
        <taxon>Bacteria</taxon>
        <taxon>Bacillati</taxon>
        <taxon>Bacillota</taxon>
        <taxon>Bacilli</taxon>
        <taxon>Lactobacillales</taxon>
        <taxon>Lactobacillaceae</taxon>
        <taxon>Lentilactobacillus</taxon>
    </lineage>
</organism>
<dbReference type="InterPro" id="IPR006523">
    <property type="entry name" value="RinA"/>
</dbReference>
<evidence type="ECO:0000313" key="2">
    <source>
        <dbReference type="Proteomes" id="UP000051581"/>
    </source>
</evidence>
<sequence>MKETHLISQTNNYEPALKALKKYPKLDQWIQYRRLEITHPYYPGRDENIGGGRPINKVDRHVEDQAIQLSMDPKLMYYQYVQKSVQVCLDLADSETQKIIEELYFKQTDLNSEGIAQKLHMSRKTLYKRRNAFLERLNELMSTIKVPN</sequence>
<dbReference type="NCBIfam" id="TIGR01636">
    <property type="entry name" value="phage_rinA"/>
    <property type="match status" value="1"/>
</dbReference>
<evidence type="ECO:0000313" key="1">
    <source>
        <dbReference type="EMBL" id="KRK86847.1"/>
    </source>
</evidence>
<proteinExistence type="predicted"/>
<gene>
    <name evidence="1" type="ORF">FD17_GL001830</name>
</gene>
<dbReference type="Proteomes" id="UP000051581">
    <property type="component" value="Unassembled WGS sequence"/>
</dbReference>
<dbReference type="EMBL" id="AZEA01000033">
    <property type="protein sequence ID" value="KRK86847.1"/>
    <property type="molecule type" value="Genomic_DNA"/>
</dbReference>
<dbReference type="PATRIC" id="fig|1423808.3.peg.1855"/>
<keyword evidence="2" id="KW-1185">Reference proteome</keyword>
<reference evidence="1 2" key="1">
    <citation type="journal article" date="2015" name="Genome Announc.">
        <title>Expanding the biotechnology potential of lactobacilli through comparative genomics of 213 strains and associated genera.</title>
        <authorList>
            <person name="Sun Z."/>
            <person name="Harris H.M."/>
            <person name="McCann A."/>
            <person name="Guo C."/>
            <person name="Argimon S."/>
            <person name="Zhang W."/>
            <person name="Yang X."/>
            <person name="Jeffery I.B."/>
            <person name="Cooney J.C."/>
            <person name="Kagawa T.F."/>
            <person name="Liu W."/>
            <person name="Song Y."/>
            <person name="Salvetti E."/>
            <person name="Wrobel A."/>
            <person name="Rasinkangas P."/>
            <person name="Parkhill J."/>
            <person name="Rea M.C."/>
            <person name="O'Sullivan O."/>
            <person name="Ritari J."/>
            <person name="Douillard F.P."/>
            <person name="Paul Ross R."/>
            <person name="Yang R."/>
            <person name="Briner A.E."/>
            <person name="Felis G.E."/>
            <person name="de Vos W.M."/>
            <person name="Barrangou R."/>
            <person name="Klaenhammer T.R."/>
            <person name="Caufield P.W."/>
            <person name="Cui Y."/>
            <person name="Zhang H."/>
            <person name="O'Toole P.W."/>
        </authorList>
    </citation>
    <scope>NUCLEOTIDE SEQUENCE [LARGE SCALE GENOMIC DNA]</scope>
    <source>
        <strain evidence="1 2">DSM 19904</strain>
    </source>
</reference>